<accession>A0A8S2IPV2</accession>
<dbReference type="PANTHER" id="PTHR43394">
    <property type="entry name" value="ATP-DEPENDENT PERMEASE MDL1, MITOCHONDRIAL"/>
    <property type="match status" value="1"/>
</dbReference>
<dbReference type="InterPro" id="IPR039421">
    <property type="entry name" value="Type_1_exporter"/>
</dbReference>
<gene>
    <name evidence="3" type="ORF">BYL167_LOCUS978</name>
</gene>
<dbReference type="InterPro" id="IPR027417">
    <property type="entry name" value="P-loop_NTPase"/>
</dbReference>
<keyword evidence="1" id="KW-0813">Transport</keyword>
<dbReference type="PANTHER" id="PTHR43394:SF11">
    <property type="entry name" value="ATP-BINDING CASSETTE TRANSPORTER"/>
    <property type="match status" value="1"/>
</dbReference>
<dbReference type="Proteomes" id="UP000681967">
    <property type="component" value="Unassembled WGS sequence"/>
</dbReference>
<reference evidence="3" key="1">
    <citation type="submission" date="2021-02" db="EMBL/GenBank/DDBJ databases">
        <authorList>
            <person name="Nowell W R."/>
        </authorList>
    </citation>
    <scope>NUCLEOTIDE SEQUENCE</scope>
</reference>
<dbReference type="Gene3D" id="3.40.50.300">
    <property type="entry name" value="P-loop containing nucleotide triphosphate hydrolases"/>
    <property type="match status" value="1"/>
</dbReference>
<evidence type="ECO:0000256" key="1">
    <source>
        <dbReference type="ARBA" id="ARBA00022448"/>
    </source>
</evidence>
<name>A0A8S2IPV2_9BILA</name>
<dbReference type="GO" id="GO:0015421">
    <property type="term" value="F:ABC-type oligopeptide transporter activity"/>
    <property type="evidence" value="ECO:0007669"/>
    <property type="project" value="TreeGrafter"/>
</dbReference>
<sequence>MSKNVERIFSPMNERTRSGLSNDIFFLDCETEILKIIKLRFEIGLVIYIRVLRLHLFFRNIRMKREILGMNTAPLQLLIDRIVQEAFEKAQAKDPSRISLIIAHRLSTIRSCNLIFAVDRGHRVEIGSHAQLIQLRGAYCALFAQSNLQSQ</sequence>
<evidence type="ECO:0000313" key="3">
    <source>
        <dbReference type="EMBL" id="CAF3763178.1"/>
    </source>
</evidence>
<protein>
    <submittedName>
        <fullName evidence="3">Uncharacterized protein</fullName>
    </submittedName>
</protein>
<evidence type="ECO:0000313" key="4">
    <source>
        <dbReference type="Proteomes" id="UP000681967"/>
    </source>
</evidence>
<organism evidence="3 4">
    <name type="scientific">Rotaria magnacalcarata</name>
    <dbReference type="NCBI Taxonomy" id="392030"/>
    <lineage>
        <taxon>Eukaryota</taxon>
        <taxon>Metazoa</taxon>
        <taxon>Spiralia</taxon>
        <taxon>Gnathifera</taxon>
        <taxon>Rotifera</taxon>
        <taxon>Eurotatoria</taxon>
        <taxon>Bdelloidea</taxon>
        <taxon>Philodinida</taxon>
        <taxon>Philodinidae</taxon>
        <taxon>Rotaria</taxon>
    </lineage>
</organism>
<dbReference type="GO" id="GO:0090374">
    <property type="term" value="P:oligopeptide export from mitochondrion"/>
    <property type="evidence" value="ECO:0007669"/>
    <property type="project" value="TreeGrafter"/>
</dbReference>
<dbReference type="EMBL" id="CAJOBH010000128">
    <property type="protein sequence ID" value="CAF3763178.1"/>
    <property type="molecule type" value="Genomic_DNA"/>
</dbReference>
<dbReference type="GO" id="GO:0005743">
    <property type="term" value="C:mitochondrial inner membrane"/>
    <property type="evidence" value="ECO:0007669"/>
    <property type="project" value="TreeGrafter"/>
</dbReference>
<comment type="caution">
    <text evidence="3">The sequence shown here is derived from an EMBL/GenBank/DDBJ whole genome shotgun (WGS) entry which is preliminary data.</text>
</comment>
<evidence type="ECO:0000256" key="2">
    <source>
        <dbReference type="ARBA" id="ARBA00022737"/>
    </source>
</evidence>
<dbReference type="SUPFAM" id="SSF52540">
    <property type="entry name" value="P-loop containing nucleoside triphosphate hydrolases"/>
    <property type="match status" value="1"/>
</dbReference>
<dbReference type="AlphaFoldDB" id="A0A8S2IPV2"/>
<proteinExistence type="predicted"/>
<keyword evidence="2" id="KW-0677">Repeat</keyword>